<evidence type="ECO:0000313" key="2">
    <source>
        <dbReference type="EMBL" id="ANF25033.1"/>
    </source>
</evidence>
<dbReference type="RefSeq" id="WP_064481093.1">
    <property type="nucleotide sequence ID" value="NZ_CP015641.1"/>
</dbReference>
<evidence type="ECO:0000313" key="3">
    <source>
        <dbReference type="Proteomes" id="UP000077787"/>
    </source>
</evidence>
<organism evidence="2 3">
    <name type="scientific">Stutzerimonas stutzeri</name>
    <name type="common">Pseudomonas stutzeri</name>
    <dbReference type="NCBI Taxonomy" id="316"/>
    <lineage>
        <taxon>Bacteria</taxon>
        <taxon>Pseudomonadati</taxon>
        <taxon>Pseudomonadota</taxon>
        <taxon>Gammaproteobacteria</taxon>
        <taxon>Pseudomonadales</taxon>
        <taxon>Pseudomonadaceae</taxon>
        <taxon>Stutzerimonas</taxon>
    </lineage>
</organism>
<name>A0A172WNK3_STUST</name>
<feature type="domain" description="ParE-like toxin" evidence="1">
    <location>
        <begin position="21"/>
        <end position="80"/>
    </location>
</feature>
<dbReference type="Proteomes" id="UP000077787">
    <property type="component" value="Chromosome"/>
</dbReference>
<sequence length="103" mass="11650">MHTIQAILSSCPHQVSACHKAKALDIDQALHAGVPFTALGGKRVRCREGLLRFKLGSDWRLLYQLVATGYVPCALVSRQCFERELKRRRVIKAYNLQSQEKQA</sequence>
<dbReference type="AlphaFoldDB" id="A0A172WNK3"/>
<dbReference type="EMBL" id="CP015641">
    <property type="protein sequence ID" value="ANF25033.1"/>
    <property type="molecule type" value="Genomic_DNA"/>
</dbReference>
<dbReference type="OrthoDB" id="6900015at2"/>
<reference evidence="2 3" key="1">
    <citation type="submission" date="2016-05" db="EMBL/GenBank/DDBJ databases">
        <title>Genome sequence of Pseudomonas stutzeri 273 and identification of the exopolysaccharide biosynthesis locus.</title>
        <authorList>
            <person name="Wu S."/>
            <person name="Sun C."/>
        </authorList>
    </citation>
    <scope>NUCLEOTIDE SEQUENCE [LARGE SCALE GENOMIC DNA]</scope>
    <source>
        <strain evidence="2 3">273</strain>
    </source>
</reference>
<evidence type="ECO:0000259" key="1">
    <source>
        <dbReference type="Pfam" id="PF24732"/>
    </source>
</evidence>
<protein>
    <recommendedName>
        <fullName evidence="1">ParE-like toxin domain-containing protein</fullName>
    </recommendedName>
</protein>
<accession>A0A172WNK3</accession>
<proteinExistence type="predicted"/>
<dbReference type="Pfam" id="PF24732">
    <property type="entry name" value="ParE_like"/>
    <property type="match status" value="1"/>
</dbReference>
<dbReference type="InterPro" id="IPR056925">
    <property type="entry name" value="ParE-like"/>
</dbReference>
<gene>
    <name evidence="2" type="ORF">PS273GM_07630</name>
</gene>